<dbReference type="Proteomes" id="UP000004995">
    <property type="component" value="Unassembled WGS sequence"/>
</dbReference>
<evidence type="ECO:0000256" key="1">
    <source>
        <dbReference type="SAM" id="Phobius"/>
    </source>
</evidence>
<proteinExistence type="predicted"/>
<feature type="transmembrane region" description="Helical" evidence="1">
    <location>
        <begin position="12"/>
        <end position="37"/>
    </location>
</feature>
<dbReference type="HOGENOM" id="CLU_3225563_0_0_1"/>
<dbReference type="Gramene" id="KQL00250">
    <property type="protein sequence ID" value="KQL00250"/>
    <property type="gene ID" value="SETIT_015903mg"/>
</dbReference>
<protein>
    <submittedName>
        <fullName evidence="2">Uncharacterized protein</fullName>
    </submittedName>
</protein>
<dbReference type="EMBL" id="AGNK02003487">
    <property type="status" value="NOT_ANNOTATED_CDS"/>
    <property type="molecule type" value="Genomic_DNA"/>
</dbReference>
<keyword evidence="1" id="KW-0472">Membrane</keyword>
<reference evidence="2" key="2">
    <citation type="submission" date="2018-08" db="UniProtKB">
        <authorList>
            <consortium name="EnsemblPlants"/>
        </authorList>
    </citation>
    <scope>IDENTIFICATION</scope>
    <source>
        <strain evidence="2">Yugu1</strain>
    </source>
</reference>
<dbReference type="EnsemblPlants" id="KQL00250">
    <property type="protein sequence ID" value="KQL00250"/>
    <property type="gene ID" value="SETIT_015903mg"/>
</dbReference>
<dbReference type="InParanoid" id="K3YNR1"/>
<organism evidence="2 3">
    <name type="scientific">Setaria italica</name>
    <name type="common">Foxtail millet</name>
    <name type="synonym">Panicum italicum</name>
    <dbReference type="NCBI Taxonomy" id="4555"/>
    <lineage>
        <taxon>Eukaryota</taxon>
        <taxon>Viridiplantae</taxon>
        <taxon>Streptophyta</taxon>
        <taxon>Embryophyta</taxon>
        <taxon>Tracheophyta</taxon>
        <taxon>Spermatophyta</taxon>
        <taxon>Magnoliopsida</taxon>
        <taxon>Liliopsida</taxon>
        <taxon>Poales</taxon>
        <taxon>Poaceae</taxon>
        <taxon>PACMAD clade</taxon>
        <taxon>Panicoideae</taxon>
        <taxon>Panicodae</taxon>
        <taxon>Paniceae</taxon>
        <taxon>Cenchrinae</taxon>
        <taxon>Setaria</taxon>
    </lineage>
</organism>
<reference evidence="3" key="1">
    <citation type="journal article" date="2012" name="Nat. Biotechnol.">
        <title>Reference genome sequence of the model plant Setaria.</title>
        <authorList>
            <person name="Bennetzen J.L."/>
            <person name="Schmutz J."/>
            <person name="Wang H."/>
            <person name="Percifield R."/>
            <person name="Hawkins J."/>
            <person name="Pontaroli A.C."/>
            <person name="Estep M."/>
            <person name="Feng L."/>
            <person name="Vaughn J.N."/>
            <person name="Grimwood J."/>
            <person name="Jenkins J."/>
            <person name="Barry K."/>
            <person name="Lindquist E."/>
            <person name="Hellsten U."/>
            <person name="Deshpande S."/>
            <person name="Wang X."/>
            <person name="Wu X."/>
            <person name="Mitros T."/>
            <person name="Triplett J."/>
            <person name="Yang X."/>
            <person name="Ye C.Y."/>
            <person name="Mauro-Herrera M."/>
            <person name="Wang L."/>
            <person name="Li P."/>
            <person name="Sharma M."/>
            <person name="Sharma R."/>
            <person name="Ronald P.C."/>
            <person name="Panaud O."/>
            <person name="Kellogg E.A."/>
            <person name="Brutnell T.P."/>
            <person name="Doust A.N."/>
            <person name="Tuskan G.A."/>
            <person name="Rokhsar D."/>
            <person name="Devos K.M."/>
        </authorList>
    </citation>
    <scope>NUCLEOTIDE SEQUENCE [LARGE SCALE GENOMIC DNA]</scope>
    <source>
        <strain evidence="3">cv. Yugu1</strain>
    </source>
</reference>
<keyword evidence="3" id="KW-1185">Reference proteome</keyword>
<sequence>MQNTVHLYMHHVHILMSCAYLFICLFVRNFSLLMYIYNARCYDH</sequence>
<name>K3YNR1_SETIT</name>
<keyword evidence="1" id="KW-1133">Transmembrane helix</keyword>
<evidence type="ECO:0000313" key="3">
    <source>
        <dbReference type="Proteomes" id="UP000004995"/>
    </source>
</evidence>
<dbReference type="AlphaFoldDB" id="K3YNR1"/>
<keyword evidence="1" id="KW-0812">Transmembrane</keyword>
<accession>K3YNR1</accession>
<evidence type="ECO:0000313" key="2">
    <source>
        <dbReference type="EnsemblPlants" id="KQL00250"/>
    </source>
</evidence>